<evidence type="ECO:0000313" key="2">
    <source>
        <dbReference type="Proteomes" id="UP000887116"/>
    </source>
</evidence>
<dbReference type="Gene3D" id="2.70.160.11">
    <property type="entry name" value="Hnrnp arginine n-methyltransferase1"/>
    <property type="match status" value="1"/>
</dbReference>
<dbReference type="Proteomes" id="UP000887116">
    <property type="component" value="Unassembled WGS sequence"/>
</dbReference>
<accession>A0A8X6LA38</accession>
<organism evidence="1 2">
    <name type="scientific">Trichonephila clavata</name>
    <name type="common">Joro spider</name>
    <name type="synonym">Nephila clavata</name>
    <dbReference type="NCBI Taxonomy" id="2740835"/>
    <lineage>
        <taxon>Eukaryota</taxon>
        <taxon>Metazoa</taxon>
        <taxon>Ecdysozoa</taxon>
        <taxon>Arthropoda</taxon>
        <taxon>Chelicerata</taxon>
        <taxon>Arachnida</taxon>
        <taxon>Araneae</taxon>
        <taxon>Araneomorphae</taxon>
        <taxon>Entelegynae</taxon>
        <taxon>Araneoidea</taxon>
        <taxon>Nephilidae</taxon>
        <taxon>Trichonephila</taxon>
    </lineage>
</organism>
<protein>
    <submittedName>
        <fullName evidence="1">Uncharacterized protein</fullName>
    </submittedName>
</protein>
<evidence type="ECO:0000313" key="1">
    <source>
        <dbReference type="EMBL" id="GFR01092.1"/>
    </source>
</evidence>
<reference evidence="1" key="1">
    <citation type="submission" date="2020-07" db="EMBL/GenBank/DDBJ databases">
        <title>Multicomponent nature underlies the extraordinary mechanical properties of spider dragline silk.</title>
        <authorList>
            <person name="Kono N."/>
            <person name="Nakamura H."/>
            <person name="Mori M."/>
            <person name="Yoshida Y."/>
            <person name="Ohtoshi R."/>
            <person name="Malay A.D."/>
            <person name="Moran D.A.P."/>
            <person name="Tomita M."/>
            <person name="Numata K."/>
            <person name="Arakawa K."/>
        </authorList>
    </citation>
    <scope>NUCLEOTIDE SEQUENCE</scope>
</reference>
<proteinExistence type="predicted"/>
<feature type="non-terminal residue" evidence="1">
    <location>
        <position position="1"/>
    </location>
</feature>
<comment type="caution">
    <text evidence="1">The sequence shown here is derived from an EMBL/GenBank/DDBJ whole genome shotgun (WGS) entry which is preliminary data.</text>
</comment>
<dbReference type="OrthoDB" id="7848332at2759"/>
<keyword evidence="2" id="KW-1185">Reference proteome</keyword>
<sequence>DGHLFPQEVRIYIAPISDHQEYEYSVEFWKKVEDAYKVDMSALASTAAEQMRDSEYAFSNHIWVTSQLSNKIIPNAHKDLLDAAVLDEKLFMDLLSGLLYIFQMILSSQLHLMKGKHTGNNLYFTYLLYMLNRYCDIRKIMDSERRSVSQVFRYRA</sequence>
<dbReference type="EMBL" id="BMAO01035085">
    <property type="protein sequence ID" value="GFR01092.1"/>
    <property type="molecule type" value="Genomic_DNA"/>
</dbReference>
<gene>
    <name evidence="1" type="ORF">TNCT_324221</name>
</gene>
<dbReference type="AlphaFoldDB" id="A0A8X6LA38"/>
<name>A0A8X6LA38_TRICU</name>